<keyword evidence="2" id="KW-1185">Reference proteome</keyword>
<protein>
    <submittedName>
        <fullName evidence="1">Uncharacterized protein</fullName>
    </submittedName>
</protein>
<reference evidence="1 2" key="1">
    <citation type="journal article" date="2018" name="Biotechnol. Biofuels">
        <title>Integrative visual omics of the white-rot fungus Polyporus brumalis exposes the biotechnological potential of its oxidative enzymes for delignifying raw plant biomass.</title>
        <authorList>
            <person name="Miyauchi S."/>
            <person name="Rancon A."/>
            <person name="Drula E."/>
            <person name="Hage H."/>
            <person name="Chaduli D."/>
            <person name="Favel A."/>
            <person name="Grisel S."/>
            <person name="Henrissat B."/>
            <person name="Herpoel-Gimbert I."/>
            <person name="Ruiz-Duenas F.J."/>
            <person name="Chevret D."/>
            <person name="Hainaut M."/>
            <person name="Lin J."/>
            <person name="Wang M."/>
            <person name="Pangilinan J."/>
            <person name="Lipzen A."/>
            <person name="Lesage-Meessen L."/>
            <person name="Navarro D."/>
            <person name="Riley R."/>
            <person name="Grigoriev I.V."/>
            <person name="Zhou S."/>
            <person name="Raouche S."/>
            <person name="Rosso M.N."/>
        </authorList>
    </citation>
    <scope>NUCLEOTIDE SEQUENCE [LARGE SCALE GENOMIC DNA]</scope>
    <source>
        <strain evidence="1 2">BRFM 1820</strain>
    </source>
</reference>
<accession>A0A371CLC6</accession>
<evidence type="ECO:0000313" key="1">
    <source>
        <dbReference type="EMBL" id="RDX41080.1"/>
    </source>
</evidence>
<dbReference type="EMBL" id="KZ857524">
    <property type="protein sequence ID" value="RDX41080.1"/>
    <property type="molecule type" value="Genomic_DNA"/>
</dbReference>
<evidence type="ECO:0000313" key="2">
    <source>
        <dbReference type="Proteomes" id="UP000256964"/>
    </source>
</evidence>
<gene>
    <name evidence="1" type="ORF">OH76DRAFT_1412384</name>
</gene>
<proteinExistence type="predicted"/>
<name>A0A371CLC6_9APHY</name>
<organism evidence="1 2">
    <name type="scientific">Lentinus brumalis</name>
    <dbReference type="NCBI Taxonomy" id="2498619"/>
    <lineage>
        <taxon>Eukaryota</taxon>
        <taxon>Fungi</taxon>
        <taxon>Dikarya</taxon>
        <taxon>Basidiomycota</taxon>
        <taxon>Agaricomycotina</taxon>
        <taxon>Agaricomycetes</taxon>
        <taxon>Polyporales</taxon>
        <taxon>Polyporaceae</taxon>
        <taxon>Lentinus</taxon>
    </lineage>
</organism>
<sequence length="58" mass="6156">MQFLLVVRASRSGADPGQDPTGSAGIGALLQLPLAHTLESALRWDGSEQTRRRAGHTT</sequence>
<dbReference type="Proteomes" id="UP000256964">
    <property type="component" value="Unassembled WGS sequence"/>
</dbReference>
<dbReference type="AlphaFoldDB" id="A0A371CLC6"/>